<keyword evidence="5" id="KW-0539">Nucleus</keyword>
<dbReference type="Proteomes" id="UP000824890">
    <property type="component" value="Unassembled WGS sequence"/>
</dbReference>
<evidence type="ECO:0000313" key="8">
    <source>
        <dbReference type="EMBL" id="KAH0913965.1"/>
    </source>
</evidence>
<evidence type="ECO:0000256" key="1">
    <source>
        <dbReference type="ARBA" id="ARBA00004123"/>
    </source>
</evidence>
<sequence length="1205" mass="132094">MNFHPKKMNDYDGNFMDDLSPLSSPRIREALAMLDQNENGLNPISKAFPQTHISPDPQSEQRSGGLRNRMIIPPCPIPNDAPPETVESSGDAHATMIISNNNLPHQPIDVDLPTQGGSDDIPMEKSVYITSHESNVDPTGPPLVPSFDSDVVAEADFMNTISLESGSKDNDKDREYNQEEDKVKDHNVVIEPPSRKRKFQVNIDQNDNGIKPISETSSRTSLTTPQSERRSGGIVERVSARIGRDIPPLNMEHINPTLVCFLVSVTSPGFSSLSPSLQSPNMLTDSSSQIFPPSPIPNDATQEMVESSGGSHATMMISNNNLPHQPMDIDLSPQGCKKGTADIPTEESVDITSHESNADPISAPLLPSFDSEVVSEKDAMNLISLKSGFDIPSLEIESISPFANSFRNPILVPSPILVISPGFSLSPFLQSPNMLSNSSSQIIPPCPIPNDAPPETVESSGDAHATMIISNNNLPHQPIDVDLPTQGGSDDIPMEKSVYITSHESNVDPTGPPLVPSFDSDVVAEADFMNTISLESGSKDNDKDREYNQEEDKVKDHNVVIEPPSRKRKFQVNIEENMVSNIIGVTRPKNKTQSVIIQVENEENHPDDGFRWRKYGQKVVTGNPNPRSYYRCTYTGCKVTKHVERSVDNVKLVVATYDGIHEHVPPPERISQSSRKNKSGSSMSQDPSMQTLGQNDNGIKPISETSSRTSLTTPQSERRSGGIVERVSARIGRDIPPLNMEHINPTLVCFLVSVTSPGFSSLSPSLQSPNMLTDSSSQIFPPSPIPNDATQEMVESSGGSHATMMISNNNLPHQPMDIDLSPQGCKKGTADIPTEESVDITSHESNADPISAPLLPSFDSEVDKNHGVMNRNDEPNIDPVIPDGTEALAMLDQNENGLNPISKAFPRTNVSPDPQSEQRSGGLRNRMVGFDIPSLEIESISPFANSFRNPILVPSPILVISPGFSLSPFLQSPNMLSNSSSQIIPPCPIPNDAPPETVESSGDAHATMIISNNNLPHQPIDVDLPTQGDFPNINIFLFTCKTGSDDIPMEKSVYITSHESNVDPTGPPLVPSFDSDVVAEADFMNTISLESGSKDNDKDREYNQEEDKVKDHNVVIEPPSRKRKFQVNIEENMVSNIIGVTRPKNKTQSVIIQVENEENHPDDGFRWRKYGQKVVTGNPNPRLYISFTSKLVRHFDKKYYIFILV</sequence>
<gene>
    <name evidence="8" type="ORF">HID58_028411</name>
</gene>
<accession>A0ABQ8CAA1</accession>
<feature type="region of interest" description="Disordered" evidence="6">
    <location>
        <begin position="662"/>
        <end position="725"/>
    </location>
</feature>
<comment type="caution">
    <text evidence="8">The sequence shown here is derived from an EMBL/GenBank/DDBJ whole genome shotgun (WGS) entry which is preliminary data.</text>
</comment>
<feature type="compositionally biased region" description="Basic and acidic residues" evidence="6">
    <location>
        <begin position="166"/>
        <end position="181"/>
    </location>
</feature>
<feature type="domain" description="WRKY" evidence="7">
    <location>
        <begin position="1156"/>
        <end position="1190"/>
    </location>
</feature>
<evidence type="ECO:0000256" key="4">
    <source>
        <dbReference type="ARBA" id="ARBA00023163"/>
    </source>
</evidence>
<feature type="compositionally biased region" description="Basic and acidic residues" evidence="6">
    <location>
        <begin position="1092"/>
        <end position="1107"/>
    </location>
</feature>
<organism evidence="8 9">
    <name type="scientific">Brassica napus</name>
    <name type="common">Rape</name>
    <dbReference type="NCBI Taxonomy" id="3708"/>
    <lineage>
        <taxon>Eukaryota</taxon>
        <taxon>Viridiplantae</taxon>
        <taxon>Streptophyta</taxon>
        <taxon>Embryophyta</taxon>
        <taxon>Tracheophyta</taxon>
        <taxon>Spermatophyta</taxon>
        <taxon>Magnoliopsida</taxon>
        <taxon>eudicotyledons</taxon>
        <taxon>Gunneridae</taxon>
        <taxon>Pentapetalae</taxon>
        <taxon>rosids</taxon>
        <taxon>malvids</taxon>
        <taxon>Brassicales</taxon>
        <taxon>Brassicaceae</taxon>
        <taxon>Brassiceae</taxon>
        <taxon>Brassica</taxon>
    </lineage>
</organism>
<evidence type="ECO:0000256" key="3">
    <source>
        <dbReference type="ARBA" id="ARBA00023125"/>
    </source>
</evidence>
<reference evidence="8 9" key="1">
    <citation type="submission" date="2021-05" db="EMBL/GenBank/DDBJ databases">
        <title>Genome Assembly of Synthetic Allotetraploid Brassica napus Reveals Homoeologous Exchanges between Subgenomes.</title>
        <authorList>
            <person name="Davis J.T."/>
        </authorList>
    </citation>
    <scope>NUCLEOTIDE SEQUENCE [LARGE SCALE GENOMIC DNA]</scope>
    <source>
        <strain evidence="9">cv. Da-Ae</strain>
        <tissue evidence="8">Seedling</tissue>
    </source>
</reference>
<feature type="compositionally biased region" description="Low complexity" evidence="6">
    <location>
        <begin position="671"/>
        <end position="685"/>
    </location>
</feature>
<feature type="compositionally biased region" description="Polar residues" evidence="6">
    <location>
        <begin position="203"/>
        <end position="226"/>
    </location>
</feature>
<feature type="region of interest" description="Disordered" evidence="6">
    <location>
        <begin position="203"/>
        <end position="234"/>
    </location>
</feature>
<name>A0ABQ8CAA1_BRANA</name>
<evidence type="ECO:0000256" key="5">
    <source>
        <dbReference type="ARBA" id="ARBA00023242"/>
    </source>
</evidence>
<dbReference type="InterPro" id="IPR036576">
    <property type="entry name" value="WRKY_dom_sf"/>
</dbReference>
<dbReference type="InterPro" id="IPR003657">
    <property type="entry name" value="WRKY_dom"/>
</dbReference>
<evidence type="ECO:0000313" key="9">
    <source>
        <dbReference type="Proteomes" id="UP000824890"/>
    </source>
</evidence>
<evidence type="ECO:0000256" key="6">
    <source>
        <dbReference type="SAM" id="MobiDB-lite"/>
    </source>
</evidence>
<dbReference type="PROSITE" id="PS50811">
    <property type="entry name" value="WRKY"/>
    <property type="match status" value="2"/>
</dbReference>
<comment type="subcellular location">
    <subcellularLocation>
        <location evidence="1">Nucleus</location>
    </subcellularLocation>
</comment>
<keyword evidence="3" id="KW-0238">DNA-binding</keyword>
<dbReference type="Gene3D" id="2.20.25.80">
    <property type="entry name" value="WRKY domain"/>
    <property type="match status" value="2"/>
</dbReference>
<evidence type="ECO:0000259" key="7">
    <source>
        <dbReference type="PROSITE" id="PS50811"/>
    </source>
</evidence>
<keyword evidence="4" id="KW-0804">Transcription</keyword>
<dbReference type="EMBL" id="JAGKQM010000008">
    <property type="protein sequence ID" value="KAH0913965.1"/>
    <property type="molecule type" value="Genomic_DNA"/>
</dbReference>
<dbReference type="Pfam" id="PF03106">
    <property type="entry name" value="WRKY"/>
    <property type="match status" value="2"/>
</dbReference>
<dbReference type="PANTHER" id="PTHR31221">
    <property type="entry name" value="WRKY TRANSCRIPTION FACTOR PROTEIN 1-RELATED"/>
    <property type="match status" value="1"/>
</dbReference>
<feature type="region of interest" description="Disordered" evidence="6">
    <location>
        <begin position="162"/>
        <end position="181"/>
    </location>
</feature>
<evidence type="ECO:0000256" key="2">
    <source>
        <dbReference type="ARBA" id="ARBA00023015"/>
    </source>
</evidence>
<feature type="domain" description="WRKY" evidence="7">
    <location>
        <begin position="601"/>
        <end position="666"/>
    </location>
</feature>
<dbReference type="SMART" id="SM00774">
    <property type="entry name" value="WRKY"/>
    <property type="match status" value="2"/>
</dbReference>
<dbReference type="SUPFAM" id="SSF118290">
    <property type="entry name" value="WRKY DNA-binding domain"/>
    <property type="match status" value="2"/>
</dbReference>
<dbReference type="InterPro" id="IPR044810">
    <property type="entry name" value="WRKY_plant"/>
</dbReference>
<keyword evidence="9" id="KW-1185">Reference proteome</keyword>
<keyword evidence="2" id="KW-0805">Transcription regulation</keyword>
<feature type="region of interest" description="Disordered" evidence="6">
    <location>
        <begin position="1088"/>
        <end position="1107"/>
    </location>
</feature>
<proteinExistence type="predicted"/>
<dbReference type="PANTHER" id="PTHR31221:SF261">
    <property type="entry name" value="OS03G0657400 PROTEIN"/>
    <property type="match status" value="1"/>
</dbReference>
<feature type="compositionally biased region" description="Polar residues" evidence="6">
    <location>
        <begin position="686"/>
        <end position="715"/>
    </location>
</feature>
<protein>
    <recommendedName>
        <fullName evidence="7">WRKY domain-containing protein</fullName>
    </recommendedName>
</protein>